<evidence type="ECO:0000313" key="2">
    <source>
        <dbReference type="Proteomes" id="UP000324611"/>
    </source>
</evidence>
<reference evidence="1 2" key="2">
    <citation type="submission" date="2019-09" db="EMBL/GenBank/DDBJ databases">
        <authorList>
            <person name="Jin C."/>
        </authorList>
    </citation>
    <scope>NUCLEOTIDE SEQUENCE [LARGE SCALE GENOMIC DNA]</scope>
    <source>
        <strain evidence="1 2">BN140078</strain>
    </source>
</reference>
<gene>
    <name evidence="1" type="ORF">F0L74_30510</name>
</gene>
<dbReference type="RefSeq" id="WP_149841665.1">
    <property type="nucleotide sequence ID" value="NZ_VUOC01000004.1"/>
</dbReference>
<dbReference type="Proteomes" id="UP000324611">
    <property type="component" value="Unassembled WGS sequence"/>
</dbReference>
<reference evidence="1 2" key="1">
    <citation type="submission" date="2019-09" db="EMBL/GenBank/DDBJ databases">
        <title>Chitinophaga ginsengihumi sp. nov., isolated from soil of ginseng rhizosphere.</title>
        <authorList>
            <person name="Lee J."/>
        </authorList>
    </citation>
    <scope>NUCLEOTIDE SEQUENCE [LARGE SCALE GENOMIC DNA]</scope>
    <source>
        <strain evidence="1 2">BN140078</strain>
    </source>
</reference>
<evidence type="ECO:0000313" key="1">
    <source>
        <dbReference type="EMBL" id="KAA2240488.1"/>
    </source>
</evidence>
<accession>A0A5B2VP53</accession>
<dbReference type="InterPro" id="IPR001387">
    <property type="entry name" value="Cro/C1-type_HTH"/>
</dbReference>
<dbReference type="CDD" id="cd00093">
    <property type="entry name" value="HTH_XRE"/>
    <property type="match status" value="1"/>
</dbReference>
<protein>
    <submittedName>
        <fullName evidence="1">Helix-turn-helix transcriptional regulator</fullName>
    </submittedName>
</protein>
<keyword evidence="2" id="KW-1185">Reference proteome</keyword>
<organism evidence="1 2">
    <name type="scientific">Chitinophaga agrisoli</name>
    <dbReference type="NCBI Taxonomy" id="2607653"/>
    <lineage>
        <taxon>Bacteria</taxon>
        <taxon>Pseudomonadati</taxon>
        <taxon>Bacteroidota</taxon>
        <taxon>Chitinophagia</taxon>
        <taxon>Chitinophagales</taxon>
        <taxon>Chitinophagaceae</taxon>
        <taxon>Chitinophaga</taxon>
    </lineage>
</organism>
<proteinExistence type="predicted"/>
<dbReference type="AlphaFoldDB" id="A0A5B2VP53"/>
<comment type="caution">
    <text evidence="1">The sequence shown here is derived from an EMBL/GenBank/DDBJ whole genome shotgun (WGS) entry which is preliminary data.</text>
</comment>
<dbReference type="EMBL" id="VUOC01000004">
    <property type="protein sequence ID" value="KAA2240488.1"/>
    <property type="molecule type" value="Genomic_DNA"/>
</dbReference>
<sequence length="129" mass="14497">MKKISFIVEKTTTGFSAYAADFEKTPVGTTGKDMPSLKRNIIDALNLYRQHKGLKPATNKDVTVILDLQQFFEYYQEINAKSLSQRIGMNQTLLSQYINGIKKPSAKQINKILAGVRALGQELIQLEFA</sequence>
<name>A0A5B2VP53_9BACT</name>